<dbReference type="AlphaFoldDB" id="A0A8H3W1H5"/>
<protein>
    <submittedName>
        <fullName evidence="2">Uncharacterized protein</fullName>
    </submittedName>
</protein>
<evidence type="ECO:0000256" key="1">
    <source>
        <dbReference type="SAM" id="MobiDB-lite"/>
    </source>
</evidence>
<evidence type="ECO:0000313" key="3">
    <source>
        <dbReference type="Proteomes" id="UP000434172"/>
    </source>
</evidence>
<dbReference type="Proteomes" id="UP000434172">
    <property type="component" value="Unassembled WGS sequence"/>
</dbReference>
<dbReference type="OrthoDB" id="4806529at2759"/>
<gene>
    <name evidence="2" type="ORF">GQ607_013961</name>
</gene>
<dbReference type="EMBL" id="WOWK01000104">
    <property type="protein sequence ID" value="KAF0318829.1"/>
    <property type="molecule type" value="Genomic_DNA"/>
</dbReference>
<proteinExistence type="predicted"/>
<comment type="caution">
    <text evidence="2">The sequence shown here is derived from an EMBL/GenBank/DDBJ whole genome shotgun (WGS) entry which is preliminary data.</text>
</comment>
<keyword evidence="3" id="KW-1185">Reference proteome</keyword>
<accession>A0A8H3W1H5</accession>
<evidence type="ECO:0000313" key="2">
    <source>
        <dbReference type="EMBL" id="KAF0318829.1"/>
    </source>
</evidence>
<sequence length="77" mass="8455">MKPSANMDSYVLVQNQPASDADDEPRSEEADLNTDEWFLEQPDDADNRRRYSSRAYTGGRSSIGTMACGIAGPIVTL</sequence>
<feature type="region of interest" description="Disordered" evidence="1">
    <location>
        <begin position="1"/>
        <end position="50"/>
    </location>
</feature>
<feature type="compositionally biased region" description="Acidic residues" evidence="1">
    <location>
        <begin position="20"/>
        <end position="44"/>
    </location>
</feature>
<name>A0A8H3W1H5_9PEZI</name>
<reference evidence="2 3" key="1">
    <citation type="submission" date="2019-12" db="EMBL/GenBank/DDBJ databases">
        <title>A genome sequence resource for the geographically widespread anthracnose pathogen Colletotrichum asianum.</title>
        <authorList>
            <person name="Meng Y."/>
        </authorList>
    </citation>
    <scope>NUCLEOTIDE SEQUENCE [LARGE SCALE GENOMIC DNA]</scope>
    <source>
        <strain evidence="2 3">ICMP 18580</strain>
    </source>
</reference>
<organism evidence="2 3">
    <name type="scientific">Colletotrichum asianum</name>
    <dbReference type="NCBI Taxonomy" id="702518"/>
    <lineage>
        <taxon>Eukaryota</taxon>
        <taxon>Fungi</taxon>
        <taxon>Dikarya</taxon>
        <taxon>Ascomycota</taxon>
        <taxon>Pezizomycotina</taxon>
        <taxon>Sordariomycetes</taxon>
        <taxon>Hypocreomycetidae</taxon>
        <taxon>Glomerellales</taxon>
        <taxon>Glomerellaceae</taxon>
        <taxon>Colletotrichum</taxon>
        <taxon>Colletotrichum gloeosporioides species complex</taxon>
    </lineage>
</organism>